<organism evidence="1 2">
    <name type="scientific">Mycena rosella</name>
    <name type="common">Pink bonnet</name>
    <name type="synonym">Agaricus rosellus</name>
    <dbReference type="NCBI Taxonomy" id="1033263"/>
    <lineage>
        <taxon>Eukaryota</taxon>
        <taxon>Fungi</taxon>
        <taxon>Dikarya</taxon>
        <taxon>Basidiomycota</taxon>
        <taxon>Agaricomycotina</taxon>
        <taxon>Agaricomycetes</taxon>
        <taxon>Agaricomycetidae</taxon>
        <taxon>Agaricales</taxon>
        <taxon>Marasmiineae</taxon>
        <taxon>Mycenaceae</taxon>
        <taxon>Mycena</taxon>
    </lineage>
</organism>
<evidence type="ECO:0000313" key="2">
    <source>
        <dbReference type="Proteomes" id="UP001221757"/>
    </source>
</evidence>
<protein>
    <submittedName>
        <fullName evidence="1">Uncharacterized protein</fullName>
    </submittedName>
</protein>
<sequence>MCRDILDGTGAFPLSVKLSIAENLEVDIAGGIFKTLANRSRTMQSLELEASFEHLRLGYMQNADEHRSFPLLQMLCISSWDAEDADEEDLIKTFPNSPLLHEALLSETPLSLISLPWH</sequence>
<keyword evidence="2" id="KW-1185">Reference proteome</keyword>
<dbReference type="AlphaFoldDB" id="A0AAD7C2P1"/>
<proteinExistence type="predicted"/>
<name>A0AAD7C2P1_MYCRO</name>
<dbReference type="EMBL" id="JARKIE010000461">
    <property type="protein sequence ID" value="KAJ7637226.1"/>
    <property type="molecule type" value="Genomic_DNA"/>
</dbReference>
<gene>
    <name evidence="1" type="ORF">B0H17DRAFT_1217155</name>
</gene>
<comment type="caution">
    <text evidence="1">The sequence shown here is derived from an EMBL/GenBank/DDBJ whole genome shotgun (WGS) entry which is preliminary data.</text>
</comment>
<accession>A0AAD7C2P1</accession>
<dbReference type="Proteomes" id="UP001221757">
    <property type="component" value="Unassembled WGS sequence"/>
</dbReference>
<evidence type="ECO:0000313" key="1">
    <source>
        <dbReference type="EMBL" id="KAJ7637226.1"/>
    </source>
</evidence>
<reference evidence="1" key="1">
    <citation type="submission" date="2023-03" db="EMBL/GenBank/DDBJ databases">
        <title>Massive genome expansion in bonnet fungi (Mycena s.s.) driven by repeated elements and novel gene families across ecological guilds.</title>
        <authorList>
            <consortium name="Lawrence Berkeley National Laboratory"/>
            <person name="Harder C.B."/>
            <person name="Miyauchi S."/>
            <person name="Viragh M."/>
            <person name="Kuo A."/>
            <person name="Thoen E."/>
            <person name="Andreopoulos B."/>
            <person name="Lu D."/>
            <person name="Skrede I."/>
            <person name="Drula E."/>
            <person name="Henrissat B."/>
            <person name="Morin E."/>
            <person name="Kohler A."/>
            <person name="Barry K."/>
            <person name="LaButti K."/>
            <person name="Morin E."/>
            <person name="Salamov A."/>
            <person name="Lipzen A."/>
            <person name="Mereny Z."/>
            <person name="Hegedus B."/>
            <person name="Baldrian P."/>
            <person name="Stursova M."/>
            <person name="Weitz H."/>
            <person name="Taylor A."/>
            <person name="Grigoriev I.V."/>
            <person name="Nagy L.G."/>
            <person name="Martin F."/>
            <person name="Kauserud H."/>
        </authorList>
    </citation>
    <scope>NUCLEOTIDE SEQUENCE</scope>
    <source>
        <strain evidence="1">CBHHK067</strain>
    </source>
</reference>